<name>A0A6G6W915_9ACTN</name>
<dbReference type="GO" id="GO:0003677">
    <property type="term" value="F:DNA binding"/>
    <property type="evidence" value="ECO:0007669"/>
    <property type="project" value="UniProtKB-KW"/>
</dbReference>
<organism evidence="1 2">
    <name type="scientific">Nocardioides anomalus</name>
    <dbReference type="NCBI Taxonomy" id="2712223"/>
    <lineage>
        <taxon>Bacteria</taxon>
        <taxon>Bacillati</taxon>
        <taxon>Actinomycetota</taxon>
        <taxon>Actinomycetes</taxon>
        <taxon>Propionibacteriales</taxon>
        <taxon>Nocardioidaceae</taxon>
        <taxon>Nocardioides</taxon>
    </lineage>
</organism>
<dbReference type="PANTHER" id="PTHR38479">
    <property type="entry name" value="LMO0824 PROTEIN"/>
    <property type="match status" value="1"/>
</dbReference>
<keyword evidence="2" id="KW-1185">Reference proteome</keyword>
<keyword evidence="1" id="KW-0238">DNA-binding</keyword>
<evidence type="ECO:0000313" key="1">
    <source>
        <dbReference type="EMBL" id="QIG41595.1"/>
    </source>
</evidence>
<proteinExistence type="predicted"/>
<dbReference type="KEGG" id="nano:G5V58_01345"/>
<dbReference type="Proteomes" id="UP000502996">
    <property type="component" value="Chromosome"/>
</dbReference>
<dbReference type="RefSeq" id="WP_165228077.1">
    <property type="nucleotide sequence ID" value="NZ_CP049257.1"/>
</dbReference>
<sequence length="378" mass="39850">MTAVGFAAANARRLARHGLTAPLGSLAAAAAAVAGVHAQIMSAAEVSLGLRVSGVTRSDVAAALWEERSLVKTFGPRGTVHLLAAEDLAWWLPALAAVPPAGGHPDGVRLTPEETDAVVAALDATLREGDRTTEELDAHVGEACGAWAAEESMAAFGGFWPRWRQALGVAASRGVLCSGPNRGRRVTYASPSRWVGELAPVPADEAELRLLRAYLTAYGPATPDHLARWLATTPAWTRALFARAELDEVALEGEPAWVWRGDDGFDAPEPPGVLLLPYFDAFQVGSRPRGLLFPGRAAERALAGSQAGNFPVLLLDGVVGGVWHQKRSGRRVTITVEPLGRLSAAQRRALDDEVKRVGTVVEARPELVVGPVTVGAHA</sequence>
<dbReference type="EMBL" id="CP049257">
    <property type="protein sequence ID" value="QIG41595.1"/>
    <property type="molecule type" value="Genomic_DNA"/>
</dbReference>
<dbReference type="Pfam" id="PF06224">
    <property type="entry name" value="AlkZ-like"/>
    <property type="match status" value="1"/>
</dbReference>
<protein>
    <submittedName>
        <fullName evidence="1">Winged helix DNA-binding domain-containing protein</fullName>
    </submittedName>
</protein>
<evidence type="ECO:0000313" key="2">
    <source>
        <dbReference type="Proteomes" id="UP000502996"/>
    </source>
</evidence>
<accession>A0A6G6W915</accession>
<reference evidence="1 2" key="1">
    <citation type="submission" date="2020-02" db="EMBL/GenBank/DDBJ databases">
        <title>Full genome sequence of Nocardioides sp. R-3366.</title>
        <authorList>
            <person name="Im W.-T."/>
        </authorList>
    </citation>
    <scope>NUCLEOTIDE SEQUENCE [LARGE SCALE GENOMIC DNA]</scope>
    <source>
        <strain evidence="1 2">R-3366</strain>
    </source>
</reference>
<dbReference type="AlphaFoldDB" id="A0A6G6W915"/>
<dbReference type="PANTHER" id="PTHR38479:SF2">
    <property type="entry name" value="WINGED HELIX DNA-BINDING DOMAIN-CONTAINING PROTEIN"/>
    <property type="match status" value="1"/>
</dbReference>
<dbReference type="InterPro" id="IPR009351">
    <property type="entry name" value="AlkZ-like"/>
</dbReference>
<gene>
    <name evidence="1" type="ORF">G5V58_01345</name>
</gene>